<name>A0ACA9NVN7_9GLOM</name>
<dbReference type="Proteomes" id="UP000789525">
    <property type="component" value="Unassembled WGS sequence"/>
</dbReference>
<evidence type="ECO:0000313" key="1">
    <source>
        <dbReference type="EMBL" id="CAG8678019.1"/>
    </source>
</evidence>
<proteinExistence type="predicted"/>
<protein>
    <submittedName>
        <fullName evidence="1">5901_t:CDS:1</fullName>
    </submittedName>
</protein>
<reference evidence="1" key="1">
    <citation type="submission" date="2021-06" db="EMBL/GenBank/DDBJ databases">
        <authorList>
            <person name="Kallberg Y."/>
            <person name="Tangrot J."/>
            <person name="Rosling A."/>
        </authorList>
    </citation>
    <scope>NUCLEOTIDE SEQUENCE</scope>
    <source>
        <strain evidence="1">CL356</strain>
    </source>
</reference>
<sequence length="319" mass="34991">TLVGSQSYTAWRSSDNPCRLIPTNNALVREDGPSREKGVAGNDRQHGKSGGKQQLHPNHGHHNGLQIRVLQFKDALLASNPPIEGFDETVFVEPARLHVTLGLMHLEKSNYANVANKKGIKTVQQALDLLSSLRPEIVKIVGATKASNTTGSAGSKAGGIPVNLDTMGTLNEDKNDTAHVLWIGPEARRGLQKTTLERVAAIVNDAFRREGFITETRPLKLHCTIIKTSQRRIKRPGERDTSRTRRSEQYGLSRRGIFKSKAYKDLNTTALKSPSLFNFTSTPQRSDFGTWSVDEIQLCLMGPTDPDTGAYTSVGGIKI</sequence>
<feature type="non-terminal residue" evidence="1">
    <location>
        <position position="1"/>
    </location>
</feature>
<organism evidence="1 2">
    <name type="scientific">Acaulospora colombiana</name>
    <dbReference type="NCBI Taxonomy" id="27376"/>
    <lineage>
        <taxon>Eukaryota</taxon>
        <taxon>Fungi</taxon>
        <taxon>Fungi incertae sedis</taxon>
        <taxon>Mucoromycota</taxon>
        <taxon>Glomeromycotina</taxon>
        <taxon>Glomeromycetes</taxon>
        <taxon>Diversisporales</taxon>
        <taxon>Acaulosporaceae</taxon>
        <taxon>Acaulospora</taxon>
    </lineage>
</organism>
<keyword evidence="2" id="KW-1185">Reference proteome</keyword>
<accession>A0ACA9NVN7</accession>
<comment type="caution">
    <text evidence="1">The sequence shown here is derived from an EMBL/GenBank/DDBJ whole genome shotgun (WGS) entry which is preliminary data.</text>
</comment>
<dbReference type="EMBL" id="CAJVPT010026092">
    <property type="protein sequence ID" value="CAG8678019.1"/>
    <property type="molecule type" value="Genomic_DNA"/>
</dbReference>
<evidence type="ECO:0000313" key="2">
    <source>
        <dbReference type="Proteomes" id="UP000789525"/>
    </source>
</evidence>
<gene>
    <name evidence="1" type="ORF">ACOLOM_LOCUS9222</name>
</gene>